<evidence type="ECO:0000313" key="3">
    <source>
        <dbReference type="Proteomes" id="UP000526408"/>
    </source>
</evidence>
<proteinExistence type="predicted"/>
<accession>A0A7X6GXU8</accession>
<name>A0A7X6GXU8_9RHOB</name>
<organism evidence="2 3">
    <name type="scientific">Roseicyclus persicicus</name>
    <dbReference type="NCBI Taxonomy" id="2650661"/>
    <lineage>
        <taxon>Bacteria</taxon>
        <taxon>Pseudomonadati</taxon>
        <taxon>Pseudomonadota</taxon>
        <taxon>Alphaproteobacteria</taxon>
        <taxon>Rhodobacterales</taxon>
        <taxon>Roseobacteraceae</taxon>
        <taxon>Roseicyclus</taxon>
    </lineage>
</organism>
<dbReference type="Proteomes" id="UP000526408">
    <property type="component" value="Unassembled WGS sequence"/>
</dbReference>
<reference evidence="2 3" key="1">
    <citation type="submission" date="2020-04" db="EMBL/GenBank/DDBJ databases">
        <authorList>
            <person name="Yoon J."/>
        </authorList>
    </citation>
    <scope>NUCLEOTIDE SEQUENCE [LARGE SCALE GENOMIC DNA]</scope>
    <source>
        <strain evidence="2 3">KMU-115</strain>
    </source>
</reference>
<feature type="signal peptide" evidence="1">
    <location>
        <begin position="1"/>
        <end position="19"/>
    </location>
</feature>
<evidence type="ECO:0008006" key="4">
    <source>
        <dbReference type="Google" id="ProtNLM"/>
    </source>
</evidence>
<protein>
    <recommendedName>
        <fullName evidence="4">Porin</fullName>
    </recommendedName>
</protein>
<keyword evidence="1" id="KW-0732">Signal</keyword>
<evidence type="ECO:0000256" key="1">
    <source>
        <dbReference type="SAM" id="SignalP"/>
    </source>
</evidence>
<keyword evidence="3" id="KW-1185">Reference proteome</keyword>
<feature type="chain" id="PRO_5031525262" description="Porin" evidence="1">
    <location>
        <begin position="20"/>
        <end position="54"/>
    </location>
</feature>
<dbReference type="EMBL" id="JAAZQQ010000002">
    <property type="protein sequence ID" value="NKX44406.1"/>
    <property type="molecule type" value="Genomic_DNA"/>
</dbReference>
<sequence length="54" mass="5558">MRRLILAATLALGATAAPAQDIPTPPGDWPAAGTFCGLFTLCPPPEPVTREAGR</sequence>
<gene>
    <name evidence="2" type="ORF">HCU73_07360</name>
</gene>
<evidence type="ECO:0000313" key="2">
    <source>
        <dbReference type="EMBL" id="NKX44406.1"/>
    </source>
</evidence>
<dbReference type="RefSeq" id="WP_168622780.1">
    <property type="nucleotide sequence ID" value="NZ_JAAZQQ010000002.1"/>
</dbReference>
<comment type="caution">
    <text evidence="2">The sequence shown here is derived from an EMBL/GenBank/DDBJ whole genome shotgun (WGS) entry which is preliminary data.</text>
</comment>
<dbReference type="AlphaFoldDB" id="A0A7X6GXU8"/>